<keyword evidence="5" id="KW-1185">Reference proteome</keyword>
<dbReference type="PANTHER" id="PTHR43606:SF7">
    <property type="entry name" value="PHOSPHATASE, PUTATIVE (AFU_ORTHOLOGUE AFUA_6G08710)-RELATED"/>
    <property type="match status" value="1"/>
</dbReference>
<dbReference type="CDD" id="cd07389">
    <property type="entry name" value="MPP_PhoD"/>
    <property type="match status" value="1"/>
</dbReference>
<dbReference type="Pfam" id="PF16655">
    <property type="entry name" value="PhoD_N"/>
    <property type="match status" value="1"/>
</dbReference>
<dbReference type="Gene3D" id="3.60.21.70">
    <property type="entry name" value="PhoD-like phosphatase"/>
    <property type="match status" value="1"/>
</dbReference>
<dbReference type="Gene3D" id="2.60.40.380">
    <property type="entry name" value="Purple acid phosphatase-like, N-terminal"/>
    <property type="match status" value="1"/>
</dbReference>
<dbReference type="AlphaFoldDB" id="A0A6A6GG39"/>
<dbReference type="InterPro" id="IPR032093">
    <property type="entry name" value="PhoD_N"/>
</dbReference>
<feature type="domain" description="PhoD-like phosphatase metallophosphatase" evidence="2">
    <location>
        <begin position="192"/>
        <end position="558"/>
    </location>
</feature>
<dbReference type="OrthoDB" id="9992270at2759"/>
<organism evidence="4 5">
    <name type="scientific">Elsinoe ampelina</name>
    <dbReference type="NCBI Taxonomy" id="302913"/>
    <lineage>
        <taxon>Eukaryota</taxon>
        <taxon>Fungi</taxon>
        <taxon>Dikarya</taxon>
        <taxon>Ascomycota</taxon>
        <taxon>Pezizomycotina</taxon>
        <taxon>Dothideomycetes</taxon>
        <taxon>Dothideomycetidae</taxon>
        <taxon>Myriangiales</taxon>
        <taxon>Elsinoaceae</taxon>
        <taxon>Elsinoe</taxon>
    </lineage>
</organism>
<gene>
    <name evidence="4" type="ORF">BDZ85DRAFT_260935</name>
</gene>
<name>A0A6A6GG39_9PEZI</name>
<dbReference type="EMBL" id="ML992505">
    <property type="protein sequence ID" value="KAF2224420.1"/>
    <property type="molecule type" value="Genomic_DNA"/>
</dbReference>
<protein>
    <submittedName>
        <fullName evidence="4">PhoD-like phosphatase</fullName>
    </submittedName>
</protein>
<dbReference type="Proteomes" id="UP000799538">
    <property type="component" value="Unassembled WGS sequence"/>
</dbReference>
<dbReference type="InterPro" id="IPR038607">
    <property type="entry name" value="PhoD-like_sf"/>
</dbReference>
<sequence length="629" mass="70584">MKGQALFLLLAATAQASELYERNVNFLSASTRHSFLGLDRHRLFKRQDASPPSNTSGLNFTHGVASGDPASDSVILWTRLAPQLDNDRSNVTVQGLVELFDHNNEKFVEASEAPICADYRVANDEDFSSLVDSGRVYTTSEIDYTIKVEARGLSPFTRYYYQFAACDGQARSPVGRTKTLPAEDEDVESVRLAVYSCANWPYGFFNAYGNVARKDSVDYVLHLGDYIYEYGPGAPRNGWDIGRVHVPDRDLITLYDYRRRISQYREDFDLLASHQNFPWIPVWDDHEVANDAYRDGSGRQANTFEGYVGAGNVAFDQRKMHAVRAYFEYMPIRQVDLDDNLRIWRSFSLGKLADLIMLDTREYDRSITNLDTNAEYITSISNDAGRSLLGPRQEKWFYRTLQSSSARGATWRIIGSQVIFSHIDRAALATLRNEEPFNRDSWDGYQGNRNRTFQTLYDNNISDNLFLAGDSHANWVSDLVWEGAKTYDHVTGEGAIGAEFAVTAVSSVSRAGQNVSVAEARRVSDSVVGNNSEVQWNEFWYRGYMELRLGREEAEAKYFGIPDVKRRSGLEVSLANFTVRKGEGRLSRPVGGGVVEAGTLKGGETRTRNRTVDTGSGGIGNGTAVRFRG</sequence>
<dbReference type="InterPro" id="IPR029052">
    <property type="entry name" value="Metallo-depent_PP-like"/>
</dbReference>
<evidence type="ECO:0000313" key="4">
    <source>
        <dbReference type="EMBL" id="KAF2224420.1"/>
    </source>
</evidence>
<feature type="chain" id="PRO_5025472246" evidence="1">
    <location>
        <begin position="17"/>
        <end position="629"/>
    </location>
</feature>
<reference evidence="5" key="1">
    <citation type="journal article" date="2020" name="Stud. Mycol.">
        <title>101 Dothideomycetes genomes: A test case for predicting lifestyles and emergence of pathogens.</title>
        <authorList>
            <person name="Haridas S."/>
            <person name="Albert R."/>
            <person name="Binder M."/>
            <person name="Bloem J."/>
            <person name="LaButti K."/>
            <person name="Salamov A."/>
            <person name="Andreopoulos B."/>
            <person name="Baker S."/>
            <person name="Barry K."/>
            <person name="Bills G."/>
            <person name="Bluhm B."/>
            <person name="Cannon C."/>
            <person name="Castanera R."/>
            <person name="Culley D."/>
            <person name="Daum C."/>
            <person name="Ezra D."/>
            <person name="Gonzalez J."/>
            <person name="Henrissat B."/>
            <person name="Kuo A."/>
            <person name="Liang C."/>
            <person name="Lipzen A."/>
            <person name="Lutzoni F."/>
            <person name="Magnuson J."/>
            <person name="Mondo S."/>
            <person name="Nolan M."/>
            <person name="Ohm R."/>
            <person name="Pangilinan J."/>
            <person name="Park H.-J."/>
            <person name="Ramirez L."/>
            <person name="Alfaro M."/>
            <person name="Sun H."/>
            <person name="Tritt A."/>
            <person name="Yoshinaga Y."/>
            <person name="Zwiers L.-H."/>
            <person name="Turgeon B."/>
            <person name="Goodwin S."/>
            <person name="Spatafora J."/>
            <person name="Crous P."/>
            <person name="Grigoriev I."/>
        </authorList>
    </citation>
    <scope>NUCLEOTIDE SEQUENCE [LARGE SCALE GENOMIC DNA]</scope>
    <source>
        <strain evidence="5">CECT 20119</strain>
    </source>
</reference>
<evidence type="ECO:0000259" key="2">
    <source>
        <dbReference type="Pfam" id="PF09423"/>
    </source>
</evidence>
<evidence type="ECO:0000256" key="1">
    <source>
        <dbReference type="SAM" id="SignalP"/>
    </source>
</evidence>
<dbReference type="SUPFAM" id="SSF56300">
    <property type="entry name" value="Metallo-dependent phosphatases"/>
    <property type="match status" value="1"/>
</dbReference>
<evidence type="ECO:0000259" key="3">
    <source>
        <dbReference type="Pfam" id="PF16655"/>
    </source>
</evidence>
<dbReference type="PANTHER" id="PTHR43606">
    <property type="entry name" value="PHOSPHATASE, PUTATIVE (AFU_ORTHOLOGUE AFUA_6G08710)-RELATED"/>
    <property type="match status" value="1"/>
</dbReference>
<dbReference type="InterPro" id="IPR052900">
    <property type="entry name" value="Phospholipid_Metab_Enz"/>
</dbReference>
<keyword evidence="1" id="KW-0732">Signal</keyword>
<accession>A0A6A6GG39</accession>
<proteinExistence type="predicted"/>
<dbReference type="Pfam" id="PF09423">
    <property type="entry name" value="PhoD"/>
    <property type="match status" value="1"/>
</dbReference>
<feature type="domain" description="Phospholipase D N-terminal" evidence="3">
    <location>
        <begin position="62"/>
        <end position="179"/>
    </location>
</feature>
<evidence type="ECO:0000313" key="5">
    <source>
        <dbReference type="Proteomes" id="UP000799538"/>
    </source>
</evidence>
<dbReference type="InterPro" id="IPR018946">
    <property type="entry name" value="PhoD-like_MPP"/>
</dbReference>
<feature type="signal peptide" evidence="1">
    <location>
        <begin position="1"/>
        <end position="16"/>
    </location>
</feature>